<feature type="compositionally biased region" description="Polar residues" evidence="1">
    <location>
        <begin position="92"/>
        <end position="106"/>
    </location>
</feature>
<dbReference type="AlphaFoldDB" id="A0A1S3DVH4"/>
<sequence length="279" mass="31359">MLNAVVMGQSAPYGMILTKIFKFFKIPLEDEPFVHFNNTFSMKNIKQMKIQNDGRPVSEKRKACYSSSPSQKSEEETTQPPPEDTPSPLISEPTSPLRNSTDATPSPDSPVHTPPIHKLTPLHEADPLREDTFTPTPLQNMKDGEELYFDLNLSYPPSPTDVHMASPPTMPVDEDVLPPPDLSQPTSIPPATNFEKLVQPLPEVTGVFSFLDSFFTTTTHHYSEDKAGSSQNKSSNVNDQPKDSIPSKRTEERKNQKQMKLLKLISKDQKKILHSFTHY</sequence>
<feature type="region of interest" description="Disordered" evidence="1">
    <location>
        <begin position="50"/>
        <end position="141"/>
    </location>
</feature>
<protein>
    <recommendedName>
        <fullName evidence="4">Pollen-specific leucine-rich repeat extensin-like protein 1</fullName>
    </recommendedName>
</protein>
<gene>
    <name evidence="3" type="primary">LOC105851284</name>
</gene>
<evidence type="ECO:0000256" key="1">
    <source>
        <dbReference type="SAM" id="MobiDB-lite"/>
    </source>
</evidence>
<feature type="region of interest" description="Disordered" evidence="1">
    <location>
        <begin position="163"/>
        <end position="191"/>
    </location>
</feature>
<feature type="compositionally biased region" description="Basic and acidic residues" evidence="1">
    <location>
        <begin position="121"/>
        <end position="132"/>
    </location>
</feature>
<feature type="compositionally biased region" description="Basic and acidic residues" evidence="1">
    <location>
        <begin position="240"/>
        <end position="255"/>
    </location>
</feature>
<dbReference type="Proteomes" id="UP000087171">
    <property type="component" value="Unplaced"/>
</dbReference>
<dbReference type="RefSeq" id="XP_012567440.1">
    <property type="nucleotide sequence ID" value="XM_012711986.1"/>
</dbReference>
<evidence type="ECO:0000313" key="3">
    <source>
        <dbReference type="RefSeq" id="XP_012567440.1"/>
    </source>
</evidence>
<dbReference type="OrthoDB" id="848707at2759"/>
<evidence type="ECO:0008006" key="4">
    <source>
        <dbReference type="Google" id="ProtNLM"/>
    </source>
</evidence>
<proteinExistence type="predicted"/>
<organism evidence="2 3">
    <name type="scientific">Cicer arietinum</name>
    <name type="common">Chickpea</name>
    <name type="synonym">Garbanzo</name>
    <dbReference type="NCBI Taxonomy" id="3827"/>
    <lineage>
        <taxon>Eukaryota</taxon>
        <taxon>Viridiplantae</taxon>
        <taxon>Streptophyta</taxon>
        <taxon>Embryophyta</taxon>
        <taxon>Tracheophyta</taxon>
        <taxon>Spermatophyta</taxon>
        <taxon>Magnoliopsida</taxon>
        <taxon>eudicotyledons</taxon>
        <taxon>Gunneridae</taxon>
        <taxon>Pentapetalae</taxon>
        <taxon>rosids</taxon>
        <taxon>fabids</taxon>
        <taxon>Fabales</taxon>
        <taxon>Fabaceae</taxon>
        <taxon>Papilionoideae</taxon>
        <taxon>50 kb inversion clade</taxon>
        <taxon>NPAAA clade</taxon>
        <taxon>Hologalegina</taxon>
        <taxon>IRL clade</taxon>
        <taxon>Cicereae</taxon>
        <taxon>Cicer</taxon>
    </lineage>
</organism>
<name>A0A1S3DVH4_CICAR</name>
<feature type="region of interest" description="Disordered" evidence="1">
    <location>
        <begin position="222"/>
        <end position="263"/>
    </location>
</feature>
<reference evidence="3" key="1">
    <citation type="submission" date="2025-08" db="UniProtKB">
        <authorList>
            <consortium name="RefSeq"/>
        </authorList>
    </citation>
    <scope>IDENTIFICATION</scope>
    <source>
        <tissue evidence="3">Etiolated seedlings</tissue>
    </source>
</reference>
<keyword evidence="2" id="KW-1185">Reference proteome</keyword>
<accession>A0A1S3DVH4</accession>
<evidence type="ECO:0000313" key="2">
    <source>
        <dbReference type="Proteomes" id="UP000087171"/>
    </source>
</evidence>
<feature type="compositionally biased region" description="Polar residues" evidence="1">
    <location>
        <begin position="228"/>
        <end position="239"/>
    </location>
</feature>